<dbReference type="KEGG" id="taa:NMY3_02864"/>
<keyword evidence="3" id="KW-1185">Reference proteome</keyword>
<gene>
    <name evidence="2" type="ORF">NMY3_02864</name>
</gene>
<dbReference type="Proteomes" id="UP000058925">
    <property type="component" value="Chromosome"/>
</dbReference>
<keyword evidence="1" id="KW-1133">Transmembrane helix</keyword>
<organism evidence="2 3">
    <name type="scientific">Candidatus Nitrosocosmicus oleophilus</name>
    <dbReference type="NCBI Taxonomy" id="1353260"/>
    <lineage>
        <taxon>Archaea</taxon>
        <taxon>Nitrososphaerota</taxon>
        <taxon>Nitrososphaeria</taxon>
        <taxon>Nitrososphaerales</taxon>
        <taxon>Nitrososphaeraceae</taxon>
        <taxon>Candidatus Nitrosocosmicus</taxon>
    </lineage>
</organism>
<dbReference type="AlphaFoldDB" id="A0A654M321"/>
<name>A0A654M321_9ARCH</name>
<evidence type="ECO:0000256" key="1">
    <source>
        <dbReference type="SAM" id="Phobius"/>
    </source>
</evidence>
<accession>A0A654M321</accession>
<keyword evidence="1" id="KW-0472">Membrane</keyword>
<reference evidence="3" key="1">
    <citation type="submission" date="2015-10" db="EMBL/GenBank/DDBJ databases">
        <title>Niche specialization of a soil ammonia-oxidizing archaeon, Candidatus Nitrosocosmicus oleophilus.</title>
        <authorList>
            <person name="Jung M.-Y."/>
            <person name="Rhee S.-K."/>
        </authorList>
    </citation>
    <scope>NUCLEOTIDE SEQUENCE [LARGE SCALE GENOMIC DNA]</scope>
    <source>
        <strain evidence="3">MY3</strain>
    </source>
</reference>
<evidence type="ECO:0000313" key="2">
    <source>
        <dbReference type="EMBL" id="ALI37053.1"/>
    </source>
</evidence>
<sequence length="68" mass="7404">MNTKMIGISRFTTNKFKTGNVLIASQIGFPFLISVESVLSFIKSSIQTFLFGVITFTTFSSNSSGILS</sequence>
<keyword evidence="1" id="KW-0812">Transmembrane</keyword>
<protein>
    <submittedName>
        <fullName evidence="2">Uncharacterized protein</fullName>
    </submittedName>
</protein>
<proteinExistence type="predicted"/>
<feature type="transmembrane region" description="Helical" evidence="1">
    <location>
        <begin position="21"/>
        <end position="42"/>
    </location>
</feature>
<dbReference type="EMBL" id="CP012850">
    <property type="protein sequence ID" value="ALI37053.1"/>
    <property type="molecule type" value="Genomic_DNA"/>
</dbReference>
<evidence type="ECO:0000313" key="3">
    <source>
        <dbReference type="Proteomes" id="UP000058925"/>
    </source>
</evidence>